<evidence type="ECO:0000256" key="5">
    <source>
        <dbReference type="ARBA" id="ARBA00023242"/>
    </source>
</evidence>
<evidence type="ECO:0000313" key="8">
    <source>
        <dbReference type="EMBL" id="KAB8416368.1"/>
    </source>
</evidence>
<evidence type="ECO:0000256" key="6">
    <source>
        <dbReference type="RuleBase" id="RU364143"/>
    </source>
</evidence>
<dbReference type="OrthoDB" id="344220at2759"/>
<organism evidence="8 9">
    <name type="scientific">Carpinus fangiana</name>
    <dbReference type="NCBI Taxonomy" id="176857"/>
    <lineage>
        <taxon>Eukaryota</taxon>
        <taxon>Viridiplantae</taxon>
        <taxon>Streptophyta</taxon>
        <taxon>Embryophyta</taxon>
        <taxon>Tracheophyta</taxon>
        <taxon>Spermatophyta</taxon>
        <taxon>Magnoliopsida</taxon>
        <taxon>eudicotyledons</taxon>
        <taxon>Gunneridae</taxon>
        <taxon>Pentapetalae</taxon>
        <taxon>rosids</taxon>
        <taxon>fabids</taxon>
        <taxon>Fagales</taxon>
        <taxon>Betulaceae</taxon>
        <taxon>Carpinus</taxon>
    </lineage>
</organism>
<dbReference type="PANTHER" id="PTHR13104">
    <property type="entry name" value="MED-6-RELATED"/>
    <property type="match status" value="1"/>
</dbReference>
<feature type="compositionally biased region" description="Low complexity" evidence="7">
    <location>
        <begin position="337"/>
        <end position="355"/>
    </location>
</feature>
<comment type="function">
    <text evidence="6">Component of the Mediator complex, a coactivator involved in the regulated transcription of nearly all RNA polymerase II-dependent genes. Mediator functions as a bridge to convey information from gene-specific regulatory proteins to the basal RNA polymerase II transcription machinery. Mediator is recruited to promoters by direct interactions with regulatory proteins and serves as a scaffold for the assembly of a functional preinitiation complex with RNA polymerase II and the general transcription factors.</text>
</comment>
<comment type="subcellular location">
    <subcellularLocation>
        <location evidence="1 6">Nucleus</location>
    </subcellularLocation>
</comment>
<keyword evidence="9" id="KW-1185">Reference proteome</keyword>
<protein>
    <recommendedName>
        <fullName evidence="6">Mediator of RNA polymerase II transcription subunit 6</fullName>
    </recommendedName>
    <alternativeName>
        <fullName evidence="6">Mediator complex subunit 6</fullName>
    </alternativeName>
</protein>
<proteinExistence type="inferred from homology"/>
<dbReference type="EMBL" id="VIBQ01000031">
    <property type="protein sequence ID" value="KAB8416368.1"/>
    <property type="molecule type" value="Genomic_DNA"/>
</dbReference>
<evidence type="ECO:0000256" key="3">
    <source>
        <dbReference type="ARBA" id="ARBA00023015"/>
    </source>
</evidence>
<feature type="region of interest" description="Disordered" evidence="7">
    <location>
        <begin position="298"/>
        <end position="355"/>
    </location>
</feature>
<evidence type="ECO:0000313" key="9">
    <source>
        <dbReference type="Proteomes" id="UP000327013"/>
    </source>
</evidence>
<dbReference type="Proteomes" id="UP000327013">
    <property type="component" value="Unassembled WGS sequence"/>
</dbReference>
<dbReference type="InterPro" id="IPR007018">
    <property type="entry name" value="Mediator_Med6"/>
</dbReference>
<comment type="subunit">
    <text evidence="6">Component of the Mediator complex.</text>
</comment>
<gene>
    <name evidence="6" type="primary">MED6</name>
    <name evidence="8" type="ORF">FH972_024887</name>
</gene>
<accession>A0A5N6KZP0</accession>
<dbReference type="InterPro" id="IPR038566">
    <property type="entry name" value="Mediator_Med6_sf"/>
</dbReference>
<dbReference type="GO" id="GO:0003712">
    <property type="term" value="F:transcription coregulator activity"/>
    <property type="evidence" value="ECO:0007669"/>
    <property type="project" value="InterPro"/>
</dbReference>
<comment type="similarity">
    <text evidence="2 6">Belongs to the Mediator complex subunit 6 family.</text>
</comment>
<name>A0A5N6KZP0_9ROSI</name>
<sequence>MAPKKEPLDEIQWFAPHLVAQYSGIHENTVLYYFADSPFFDKTSNNHQLFIQAMSQPAMQHILNTRDTFEAELDKLSGLEFRVALGPRNFGPEMLINQGRWVIRKQERSKRPGAADSIKILATYMVVGEVIYQSPSVLNVVWARLLSATAAMNKFMDTAKPLATYMPSLGHRYIDPGLQSSAPPAGTTSTLQSRIGTPQPSGRSASPAPSIEAGGDVGKAQDDISNIAGSQALFESFGQYLRYGNEYMDENPLTGEPGAFVFSSSRQNIQARKDAALKAQESTTTKAKEREAVKAVASQSVSAVASPQPKAVDLPPKRKGSQGPEVRPKLKRKKSKAPTSPSSPLSAGTPATPVG</sequence>
<dbReference type="Pfam" id="PF04934">
    <property type="entry name" value="Med6"/>
    <property type="match status" value="1"/>
</dbReference>
<keyword evidence="5 6" id="KW-0539">Nucleus</keyword>
<feature type="region of interest" description="Disordered" evidence="7">
    <location>
        <begin position="176"/>
        <end position="219"/>
    </location>
</feature>
<reference evidence="8 9" key="1">
    <citation type="submission" date="2019-06" db="EMBL/GenBank/DDBJ databases">
        <title>A chromosomal-level reference genome of Carpinus fangiana (Coryloideae, Betulaceae).</title>
        <authorList>
            <person name="Yang X."/>
            <person name="Wang Z."/>
            <person name="Zhang L."/>
            <person name="Hao G."/>
            <person name="Liu J."/>
            <person name="Yang Y."/>
        </authorList>
    </citation>
    <scope>NUCLEOTIDE SEQUENCE [LARGE SCALE GENOMIC DNA]</scope>
    <source>
        <strain evidence="8">Cfa_2016G</strain>
        <tissue evidence="8">Leaf</tissue>
    </source>
</reference>
<keyword evidence="6" id="KW-0010">Activator</keyword>
<feature type="compositionally biased region" description="Polar residues" evidence="7">
    <location>
        <begin position="178"/>
        <end position="204"/>
    </location>
</feature>
<evidence type="ECO:0000256" key="7">
    <source>
        <dbReference type="SAM" id="MobiDB-lite"/>
    </source>
</evidence>
<dbReference type="GO" id="GO:0016592">
    <property type="term" value="C:mediator complex"/>
    <property type="evidence" value="ECO:0007669"/>
    <property type="project" value="InterPro"/>
</dbReference>
<dbReference type="AlphaFoldDB" id="A0A5N6KZP0"/>
<keyword evidence="4 6" id="KW-0804">Transcription</keyword>
<dbReference type="GO" id="GO:0006357">
    <property type="term" value="P:regulation of transcription by RNA polymerase II"/>
    <property type="evidence" value="ECO:0007669"/>
    <property type="project" value="InterPro"/>
</dbReference>
<keyword evidence="3 6" id="KW-0805">Transcription regulation</keyword>
<evidence type="ECO:0000256" key="1">
    <source>
        <dbReference type="ARBA" id="ARBA00004123"/>
    </source>
</evidence>
<evidence type="ECO:0000256" key="4">
    <source>
        <dbReference type="ARBA" id="ARBA00023163"/>
    </source>
</evidence>
<dbReference type="Gene3D" id="3.10.450.580">
    <property type="entry name" value="Mediator complex, subunit Med6"/>
    <property type="match status" value="1"/>
</dbReference>
<comment type="caution">
    <text evidence="8">The sequence shown here is derived from an EMBL/GenBank/DDBJ whole genome shotgun (WGS) entry which is preliminary data.</text>
</comment>
<evidence type="ECO:0000256" key="2">
    <source>
        <dbReference type="ARBA" id="ARBA00007526"/>
    </source>
</evidence>